<organism evidence="1 2">
    <name type="scientific">Zymoseptoria tritici ST99CH_1A5</name>
    <dbReference type="NCBI Taxonomy" id="1276529"/>
    <lineage>
        <taxon>Eukaryota</taxon>
        <taxon>Fungi</taxon>
        <taxon>Dikarya</taxon>
        <taxon>Ascomycota</taxon>
        <taxon>Pezizomycotina</taxon>
        <taxon>Dothideomycetes</taxon>
        <taxon>Dothideomycetidae</taxon>
        <taxon>Mycosphaerellales</taxon>
        <taxon>Mycosphaerellaceae</taxon>
        <taxon>Zymoseptoria</taxon>
    </lineage>
</organism>
<proteinExistence type="predicted"/>
<reference evidence="1 2" key="1">
    <citation type="submission" date="2016-10" db="EMBL/GenBank/DDBJ databases">
        <authorList>
            <person name="Varghese N."/>
        </authorList>
    </citation>
    <scope>NUCLEOTIDE SEQUENCE [LARGE SCALE GENOMIC DNA]</scope>
</reference>
<evidence type="ECO:0000313" key="2">
    <source>
        <dbReference type="Proteomes" id="UP000215453"/>
    </source>
</evidence>
<name>A0A1Y6LUK7_ZYMTR</name>
<accession>A0A1Y6LUK7</accession>
<evidence type="ECO:0000313" key="1">
    <source>
        <dbReference type="EMBL" id="SMY28073.1"/>
    </source>
</evidence>
<protein>
    <submittedName>
        <fullName evidence="1">Uncharacterized protein</fullName>
    </submittedName>
</protein>
<sequence>MFPYQLTLGQSDFKDVICNIGAVDLPSRQLLMPLLKTYNKLSAEATDRVTHIVTATNAMVDKTISARSEAQYRLNSIEGREKSSMSSWLPKAASERAIIKIFTGMTKQLGQQMDHVLVHHQDLNETLVEVRHLLDRVAISLGPRHKFQREKLSKATYWKRLLVSHQAKMKDFLTKMETCAELYEHTLRAGLVLAVTSAALHDTRGRVKGMQDELQRVSVSLASSGASLRHTIFSLGGSIAYLEESRDILKQRERLQAFKRKLSE</sequence>
<dbReference type="EMBL" id="LT882685">
    <property type="protein sequence ID" value="SMY28073.1"/>
    <property type="molecule type" value="Genomic_DNA"/>
</dbReference>
<dbReference type="AlphaFoldDB" id="A0A1Y6LUK7"/>
<dbReference type="Proteomes" id="UP000215453">
    <property type="component" value="Chromosome 10"/>
</dbReference>
<gene>
    <name evidence="1" type="ORF">ZT1A5_G9518</name>
</gene>